<sequence length="378" mass="40472">MRICSIITSFTSGGAEMLARDLAERFAATGHDATVIALSDASRIGNDCDTESAMMDHIRQAGGHALSLGLHNRNAWITGARWLRQILRTTRPDVIHSHTARALPVMALARPQVPVILTHHNSRLSFPPMAFHVFNRIVDGYVAISEQCEATLRQHSRKPIQLIWNAANPRFQAAGPRRVLARDPRILAVGTVSEQKDYPTLVRAARLLAAAMAPQGRKPRIAIAGGGPMLGQLQALVEATGASEHVELLGARGDVDMLMRQADLFVNSSLWEGFPISLIEAATSGLPMVATRVAGNREMIIPGVNGELVPPGDAQALAAAMATALSDEAAYAALSAGALESARRFSIERCAHAHLTLYGDLRGRRDGAPLPRQVAATG</sequence>
<accession>A0A846MDP6</accession>
<proteinExistence type="predicted"/>
<dbReference type="EMBL" id="JAASQR010000001">
    <property type="protein sequence ID" value="NIJ15905.1"/>
    <property type="molecule type" value="Genomic_DNA"/>
</dbReference>
<dbReference type="Pfam" id="PF13439">
    <property type="entry name" value="Glyco_transf_4"/>
    <property type="match status" value="1"/>
</dbReference>
<dbReference type="AlphaFoldDB" id="A0A846MDP6"/>
<dbReference type="SUPFAM" id="SSF53756">
    <property type="entry name" value="UDP-Glycosyltransferase/glycogen phosphorylase"/>
    <property type="match status" value="1"/>
</dbReference>
<evidence type="ECO:0000313" key="3">
    <source>
        <dbReference type="EMBL" id="NIJ15905.1"/>
    </source>
</evidence>
<dbReference type="InterPro" id="IPR028098">
    <property type="entry name" value="Glyco_trans_4-like_N"/>
</dbReference>
<gene>
    <name evidence="3" type="ORF">FHS54_000854</name>
</gene>
<reference evidence="3 4" key="1">
    <citation type="submission" date="2020-03" db="EMBL/GenBank/DDBJ databases">
        <title>Genomic Encyclopedia of Type Strains, Phase IV (KMG-IV): sequencing the most valuable type-strain genomes for metagenomic binning, comparative biology and taxonomic classification.</title>
        <authorList>
            <person name="Goeker M."/>
        </authorList>
    </citation>
    <scope>NUCLEOTIDE SEQUENCE [LARGE SCALE GENOMIC DNA]</scope>
    <source>
        <strain evidence="3 4">DSM 21299</strain>
    </source>
</reference>
<dbReference type="CDD" id="cd03811">
    <property type="entry name" value="GT4_GT28_WabH-like"/>
    <property type="match status" value="1"/>
</dbReference>
<dbReference type="InterPro" id="IPR001296">
    <property type="entry name" value="Glyco_trans_1"/>
</dbReference>
<keyword evidence="4" id="KW-1185">Reference proteome</keyword>
<evidence type="ECO:0000259" key="2">
    <source>
        <dbReference type="Pfam" id="PF13439"/>
    </source>
</evidence>
<dbReference type="Proteomes" id="UP000576821">
    <property type="component" value="Unassembled WGS sequence"/>
</dbReference>
<protein>
    <submittedName>
        <fullName evidence="3">Glycosyltransferase involved in cell wall biosynthesis</fullName>
    </submittedName>
</protein>
<dbReference type="Gene3D" id="3.40.50.2000">
    <property type="entry name" value="Glycogen Phosphorylase B"/>
    <property type="match status" value="2"/>
</dbReference>
<dbReference type="RefSeq" id="WP_167302510.1">
    <property type="nucleotide sequence ID" value="NZ_JAASQR010000001.1"/>
</dbReference>
<feature type="domain" description="Glycosyl transferase family 1" evidence="1">
    <location>
        <begin position="183"/>
        <end position="336"/>
    </location>
</feature>
<evidence type="ECO:0000313" key="4">
    <source>
        <dbReference type="Proteomes" id="UP000576821"/>
    </source>
</evidence>
<keyword evidence="3" id="KW-0808">Transferase</keyword>
<name>A0A846MDP6_9SPHN</name>
<dbReference type="Pfam" id="PF00534">
    <property type="entry name" value="Glycos_transf_1"/>
    <property type="match status" value="1"/>
</dbReference>
<feature type="domain" description="Glycosyltransferase subfamily 4-like N-terminal" evidence="2">
    <location>
        <begin position="13"/>
        <end position="169"/>
    </location>
</feature>
<evidence type="ECO:0000259" key="1">
    <source>
        <dbReference type="Pfam" id="PF00534"/>
    </source>
</evidence>
<dbReference type="GO" id="GO:0016757">
    <property type="term" value="F:glycosyltransferase activity"/>
    <property type="evidence" value="ECO:0007669"/>
    <property type="project" value="InterPro"/>
</dbReference>
<comment type="caution">
    <text evidence="3">The sequence shown here is derived from an EMBL/GenBank/DDBJ whole genome shotgun (WGS) entry which is preliminary data.</text>
</comment>
<dbReference type="PANTHER" id="PTHR12526:SF638">
    <property type="entry name" value="SPORE COAT PROTEIN SA"/>
    <property type="match status" value="1"/>
</dbReference>
<organism evidence="3 4">
    <name type="scientific">Sphingobium vermicomposti</name>
    <dbReference type="NCBI Taxonomy" id="529005"/>
    <lineage>
        <taxon>Bacteria</taxon>
        <taxon>Pseudomonadati</taxon>
        <taxon>Pseudomonadota</taxon>
        <taxon>Alphaproteobacteria</taxon>
        <taxon>Sphingomonadales</taxon>
        <taxon>Sphingomonadaceae</taxon>
        <taxon>Sphingobium</taxon>
    </lineage>
</organism>
<dbReference type="PANTHER" id="PTHR12526">
    <property type="entry name" value="GLYCOSYLTRANSFERASE"/>
    <property type="match status" value="1"/>
</dbReference>